<comment type="caution">
    <text evidence="1">The sequence shown here is derived from an EMBL/GenBank/DDBJ whole genome shotgun (WGS) entry which is preliminary data.</text>
</comment>
<name>V2YYB0_MONRO</name>
<keyword evidence="2" id="KW-1185">Reference proteome</keyword>
<protein>
    <recommendedName>
        <fullName evidence="3">F-box domain-containing protein</fullName>
    </recommendedName>
</protein>
<evidence type="ECO:0000313" key="1">
    <source>
        <dbReference type="EMBL" id="ESK96674.1"/>
    </source>
</evidence>
<gene>
    <name evidence="1" type="ORF">Moror_6894</name>
</gene>
<accession>V2YYB0</accession>
<dbReference type="HOGENOM" id="CLU_020999_3_3_1"/>
<dbReference type="Proteomes" id="UP000017559">
    <property type="component" value="Unassembled WGS sequence"/>
</dbReference>
<dbReference type="KEGG" id="mrr:Moror_6894"/>
<organism evidence="1 2">
    <name type="scientific">Moniliophthora roreri (strain MCA 2997)</name>
    <name type="common">Cocoa frosty pod rot fungus</name>
    <name type="synonym">Crinipellis roreri</name>
    <dbReference type="NCBI Taxonomy" id="1381753"/>
    <lineage>
        <taxon>Eukaryota</taxon>
        <taxon>Fungi</taxon>
        <taxon>Dikarya</taxon>
        <taxon>Basidiomycota</taxon>
        <taxon>Agaricomycotina</taxon>
        <taxon>Agaricomycetes</taxon>
        <taxon>Agaricomycetidae</taxon>
        <taxon>Agaricales</taxon>
        <taxon>Marasmiineae</taxon>
        <taxon>Marasmiaceae</taxon>
        <taxon>Moniliophthora</taxon>
    </lineage>
</organism>
<dbReference type="EMBL" id="AWSO01000045">
    <property type="protein sequence ID" value="ESK96674.1"/>
    <property type="molecule type" value="Genomic_DNA"/>
</dbReference>
<dbReference type="OrthoDB" id="3244423at2759"/>
<evidence type="ECO:0000313" key="2">
    <source>
        <dbReference type="Proteomes" id="UP000017559"/>
    </source>
</evidence>
<dbReference type="STRING" id="1381753.V2YYB0"/>
<evidence type="ECO:0008006" key="3">
    <source>
        <dbReference type="Google" id="ProtNLM"/>
    </source>
</evidence>
<dbReference type="SUPFAM" id="SSF52047">
    <property type="entry name" value="RNI-like"/>
    <property type="match status" value="1"/>
</dbReference>
<sequence>MPTIVPCEILSSIFLLGQTAQIAEQQMLSDDESCYSLPGTREETEIPLEIVVSHVNRYWRAVALGTRQLWSHVFIQAGGSLPAVEEYLERSGGCFVDVSITSNGPSDGASGDVTLKMLDSALNHIHRWRRCSVDSFQEDIDSPLISRLASTRAPALEYLSIGVEFSDRLRPGANTPESVSSTPQIFTGGCPKLAFLHLRGLAIYFFRPPIRNVTTLRINHTKAMPVQFLQFRAILLACCSLLNLCVVGDIIGTQPLPQANSVSVPSLRSLSISSLRGTNYSGILLAIYAPLLEQLVLKGAQEHDLDQFFSSPHSSKFTLLRSLAFCDSDFTTLKYRNLFASFPSVSEFTFISASISLSPPNFLKVISQSPIDLQVPWPCLRTLSIAIDFDEQEEELLREAVERRMLIGCGLTRLRLGTGEEALSYFSCFQWLQQHVAIEVLQSDSMICSCDSLCRV</sequence>
<proteinExistence type="predicted"/>
<reference evidence="1 2" key="1">
    <citation type="journal article" date="2014" name="BMC Genomics">
        <title>Genome and secretome analysis of the hemibiotrophic fungal pathogen, Moniliophthora roreri, which causes frosty pod rot disease of cacao: mechanisms of the biotrophic and necrotrophic phases.</title>
        <authorList>
            <person name="Meinhardt L.W."/>
            <person name="Costa G.G.L."/>
            <person name="Thomazella D.P.T."/>
            <person name="Teixeira P.J.P.L."/>
            <person name="Carazzolle M.F."/>
            <person name="Schuster S.C."/>
            <person name="Carlson J.E."/>
            <person name="Guiltinan M.J."/>
            <person name="Mieczkowski P."/>
            <person name="Farmer A."/>
            <person name="Ramaraj T."/>
            <person name="Crozier J."/>
            <person name="Davis R.E."/>
            <person name="Shao J."/>
            <person name="Melnick R.L."/>
            <person name="Pereira G.A.G."/>
            <person name="Bailey B.A."/>
        </authorList>
    </citation>
    <scope>NUCLEOTIDE SEQUENCE [LARGE SCALE GENOMIC DNA]</scope>
    <source>
        <strain evidence="1 2">MCA 2997</strain>
    </source>
</reference>
<dbReference type="AlphaFoldDB" id="V2YYB0"/>